<keyword evidence="1" id="KW-0812">Transmembrane</keyword>
<dbReference type="SUPFAM" id="SSF52833">
    <property type="entry name" value="Thioredoxin-like"/>
    <property type="match status" value="1"/>
</dbReference>
<gene>
    <name evidence="2" type="ORF">BJBARM4_0155</name>
</gene>
<organism evidence="2 3">
    <name type="scientific">Candidatus Parvarchaeum acidiphilum ARMAN-4</name>
    <dbReference type="NCBI Taxonomy" id="662760"/>
    <lineage>
        <taxon>Archaea</taxon>
        <taxon>Candidatus Parvarchaeota</taxon>
        <taxon>Candidatus Parvarchaeum</taxon>
    </lineage>
</organism>
<accession>D2EEL0</accession>
<keyword evidence="1" id="KW-1133">Transmembrane helix</keyword>
<reference evidence="2 3" key="1">
    <citation type="journal article" date="2010" name="Proc. Natl. Acad. Sci. U.S.A.">
        <title>Enigmatic, ultrasmall, uncultivated Archaea.</title>
        <authorList>
            <person name="Baker B.J."/>
            <person name="Comolli L.R."/>
            <person name="Dick G.J."/>
            <person name="Hauser L.J."/>
            <person name="Hyatt D."/>
            <person name="Dill B.D."/>
            <person name="Land M.L."/>
            <person name="Verberkmoes N.C."/>
            <person name="Hettich R.L."/>
            <person name="Banfield J.F."/>
        </authorList>
    </citation>
    <scope>NUCLEOTIDE SEQUENCE [LARGE SCALE GENOMIC DNA]</scope>
</reference>
<keyword evidence="1" id="KW-0472">Membrane</keyword>
<evidence type="ECO:0008006" key="4">
    <source>
        <dbReference type="Google" id="ProtNLM"/>
    </source>
</evidence>
<proteinExistence type="predicted"/>
<dbReference type="EMBL" id="GG730040">
    <property type="protein sequence ID" value="EEZ93228.1"/>
    <property type="molecule type" value="Genomic_DNA"/>
</dbReference>
<dbReference type="AlphaFoldDB" id="D2EEL0"/>
<evidence type="ECO:0000313" key="2">
    <source>
        <dbReference type="EMBL" id="EEZ93228.1"/>
    </source>
</evidence>
<name>D2EEL0_PARA4</name>
<sequence length="168" mass="19383">MLTRFRYYLYTVIIVVLLIIAIFFYYQTYSLNNFYSFHETNLNMSGLCSQNEPSLIIYYADNCRTCTDTVNSFQNVTSLFGLWGNNTFYSGYFCAWKFNISAYNSNTTDNLPDSAVSIFNQVGINRVPMIIFNGKYYKVGGFANNQTAYNDILKYICLSINESMPQCS</sequence>
<dbReference type="InterPro" id="IPR036249">
    <property type="entry name" value="Thioredoxin-like_sf"/>
</dbReference>
<evidence type="ECO:0000313" key="3">
    <source>
        <dbReference type="Proteomes" id="UP000009375"/>
    </source>
</evidence>
<evidence type="ECO:0000256" key="1">
    <source>
        <dbReference type="SAM" id="Phobius"/>
    </source>
</evidence>
<protein>
    <recommendedName>
        <fullName evidence="4">Thioredoxin domain-containing protein</fullName>
    </recommendedName>
</protein>
<feature type="transmembrane region" description="Helical" evidence="1">
    <location>
        <begin position="7"/>
        <end position="26"/>
    </location>
</feature>
<dbReference type="Proteomes" id="UP000009375">
    <property type="component" value="Unassembled WGS sequence"/>
</dbReference>